<keyword evidence="2" id="KW-1185">Reference proteome</keyword>
<accession>A0ACB7YG53</accession>
<evidence type="ECO:0000313" key="1">
    <source>
        <dbReference type="EMBL" id="KAH7852637.1"/>
    </source>
</evidence>
<gene>
    <name evidence="1" type="ORF">Vadar_027266</name>
</gene>
<proteinExistence type="predicted"/>
<organism evidence="1 2">
    <name type="scientific">Vaccinium darrowii</name>
    <dbReference type="NCBI Taxonomy" id="229202"/>
    <lineage>
        <taxon>Eukaryota</taxon>
        <taxon>Viridiplantae</taxon>
        <taxon>Streptophyta</taxon>
        <taxon>Embryophyta</taxon>
        <taxon>Tracheophyta</taxon>
        <taxon>Spermatophyta</taxon>
        <taxon>Magnoliopsida</taxon>
        <taxon>eudicotyledons</taxon>
        <taxon>Gunneridae</taxon>
        <taxon>Pentapetalae</taxon>
        <taxon>asterids</taxon>
        <taxon>Ericales</taxon>
        <taxon>Ericaceae</taxon>
        <taxon>Vaccinioideae</taxon>
        <taxon>Vaccinieae</taxon>
        <taxon>Vaccinium</taxon>
    </lineage>
</organism>
<protein>
    <submittedName>
        <fullName evidence="1">Uncharacterized protein</fullName>
    </submittedName>
</protein>
<dbReference type="Proteomes" id="UP000828048">
    <property type="component" value="Chromosome 8"/>
</dbReference>
<comment type="caution">
    <text evidence="1">The sequence shown here is derived from an EMBL/GenBank/DDBJ whole genome shotgun (WGS) entry which is preliminary data.</text>
</comment>
<reference evidence="1 2" key="1">
    <citation type="journal article" date="2021" name="Hortic Res">
        <title>High-quality reference genome and annotation aids understanding of berry development for evergreen blueberry (Vaccinium darrowii).</title>
        <authorList>
            <person name="Yu J."/>
            <person name="Hulse-Kemp A.M."/>
            <person name="Babiker E."/>
            <person name="Staton M."/>
        </authorList>
    </citation>
    <scope>NUCLEOTIDE SEQUENCE [LARGE SCALE GENOMIC DNA]</scope>
    <source>
        <strain evidence="2">cv. NJ 8807/NJ 8810</strain>
        <tissue evidence="1">Young leaf</tissue>
    </source>
</reference>
<name>A0ACB7YG53_9ERIC</name>
<evidence type="ECO:0000313" key="2">
    <source>
        <dbReference type="Proteomes" id="UP000828048"/>
    </source>
</evidence>
<dbReference type="EMBL" id="CM037158">
    <property type="protein sequence ID" value="KAH7852637.1"/>
    <property type="molecule type" value="Genomic_DNA"/>
</dbReference>
<sequence length="85" mass="9227">MDPIQLFVKKSNEIVGAPLGTVLEPQDWVRMKSTVRGILIFSIRSAKNRNTLVVMPTTTTCGGGRLSIVVAEIKGDLRSELGDLS</sequence>